<gene>
    <name evidence="2" type="ORF">MKZ38_009202</name>
</gene>
<feature type="region of interest" description="Disordered" evidence="1">
    <location>
        <begin position="233"/>
        <end position="273"/>
    </location>
</feature>
<evidence type="ECO:0000313" key="2">
    <source>
        <dbReference type="EMBL" id="KAJ2892925.1"/>
    </source>
</evidence>
<comment type="caution">
    <text evidence="2">The sequence shown here is derived from an EMBL/GenBank/DDBJ whole genome shotgun (WGS) entry which is preliminary data.</text>
</comment>
<dbReference type="AlphaFoldDB" id="A0AAD5RGP7"/>
<dbReference type="EMBL" id="JAKWBI020000692">
    <property type="protein sequence ID" value="KAJ2892925.1"/>
    <property type="molecule type" value="Genomic_DNA"/>
</dbReference>
<accession>A0AAD5RGP7</accession>
<protein>
    <submittedName>
        <fullName evidence="2">Uncharacterized protein</fullName>
    </submittedName>
</protein>
<sequence>MPYPYHSPAIPSTFLMTVAKTTVPRHTHVPGGGTSLIYSPSATVDGTVYTGCDILRWKQPPPPTTTEVDSLYTTITVPDVGESQEAVKFKLDQYLLGEEQDQRCEDWYDLNDVEKQVGAYVLGYLAESLLETGKLDVNWDSVVLNPSPAVSSDGSIDVMRVLEGVLAGFEPRKWNDEELAKLHARGANKAKEGGEEGELTWNGCTKTKGMPITQNAGQDMITITPPAVVPLDIRSTSPQDGESTGEKQSRAATARGFTTIRKQSPAHKDQDGEADLRQGVECLVAGRCVDELKEGSLDAASRRELQELGISQRSRNGNMQLLDKQDYSPRPAAGTYRFLWRVAGRFWSGW</sequence>
<organism evidence="2 3">
    <name type="scientific">Zalerion maritima</name>
    <dbReference type="NCBI Taxonomy" id="339359"/>
    <lineage>
        <taxon>Eukaryota</taxon>
        <taxon>Fungi</taxon>
        <taxon>Dikarya</taxon>
        <taxon>Ascomycota</taxon>
        <taxon>Pezizomycotina</taxon>
        <taxon>Sordariomycetes</taxon>
        <taxon>Lulworthiomycetidae</taxon>
        <taxon>Lulworthiales</taxon>
        <taxon>Lulworthiaceae</taxon>
        <taxon>Zalerion</taxon>
    </lineage>
</organism>
<proteinExistence type="predicted"/>
<dbReference type="Proteomes" id="UP001201980">
    <property type="component" value="Unassembled WGS sequence"/>
</dbReference>
<name>A0AAD5RGP7_9PEZI</name>
<evidence type="ECO:0000313" key="3">
    <source>
        <dbReference type="Proteomes" id="UP001201980"/>
    </source>
</evidence>
<evidence type="ECO:0000256" key="1">
    <source>
        <dbReference type="SAM" id="MobiDB-lite"/>
    </source>
</evidence>
<keyword evidence="3" id="KW-1185">Reference proteome</keyword>
<reference evidence="2" key="1">
    <citation type="submission" date="2022-07" db="EMBL/GenBank/DDBJ databases">
        <title>Draft genome sequence of Zalerion maritima ATCC 34329, a (micro)plastics degrading marine fungus.</title>
        <authorList>
            <person name="Paco A."/>
            <person name="Goncalves M.F.M."/>
            <person name="Rocha-Santos T.A.P."/>
            <person name="Alves A."/>
        </authorList>
    </citation>
    <scope>NUCLEOTIDE SEQUENCE</scope>
    <source>
        <strain evidence="2">ATCC 34329</strain>
    </source>
</reference>